<dbReference type="Proteomes" id="UP000009022">
    <property type="component" value="Unassembled WGS sequence"/>
</dbReference>
<evidence type="ECO:0000259" key="2">
    <source>
        <dbReference type="PROSITE" id="PS50076"/>
    </source>
</evidence>
<dbReference type="GO" id="GO:0051087">
    <property type="term" value="F:protein-folding chaperone binding"/>
    <property type="evidence" value="ECO:0007669"/>
    <property type="project" value="InterPro"/>
</dbReference>
<dbReference type="GeneID" id="6756946"/>
<dbReference type="NCBIfam" id="TIGR00714">
    <property type="entry name" value="hscB"/>
    <property type="match status" value="1"/>
</dbReference>
<dbReference type="EMBL" id="DS985252">
    <property type="protein sequence ID" value="EDV21718.1"/>
    <property type="molecule type" value="Genomic_DNA"/>
</dbReference>
<dbReference type="InParanoid" id="B3S696"/>
<dbReference type="PANTHER" id="PTHR14021">
    <property type="entry name" value="IRON-SULFUR CLUSTER CO-CHAPERONE PROTEIN HSCB"/>
    <property type="match status" value="1"/>
</dbReference>
<dbReference type="PANTHER" id="PTHR14021:SF15">
    <property type="entry name" value="IRON-SULFUR CLUSTER CO-CHAPERONE PROTEIN HSCB"/>
    <property type="match status" value="1"/>
</dbReference>
<dbReference type="GO" id="GO:0051259">
    <property type="term" value="P:protein complex oligomerization"/>
    <property type="evidence" value="ECO:0007669"/>
    <property type="project" value="InterPro"/>
</dbReference>
<organism evidence="3 4">
    <name type="scientific">Trichoplax adhaerens</name>
    <name type="common">Trichoplax reptans</name>
    <dbReference type="NCBI Taxonomy" id="10228"/>
    <lineage>
        <taxon>Eukaryota</taxon>
        <taxon>Metazoa</taxon>
        <taxon>Placozoa</taxon>
        <taxon>Uniplacotomia</taxon>
        <taxon>Trichoplacea</taxon>
        <taxon>Trichoplacidae</taxon>
        <taxon>Trichoplax</taxon>
    </lineage>
</organism>
<dbReference type="InterPro" id="IPR036386">
    <property type="entry name" value="HscB_C_sf"/>
</dbReference>
<name>B3S696_TRIAD</name>
<evidence type="ECO:0000313" key="3">
    <source>
        <dbReference type="EMBL" id="EDV21718.1"/>
    </source>
</evidence>
<dbReference type="eggNOG" id="KOG3192">
    <property type="taxonomic scope" value="Eukaryota"/>
</dbReference>
<dbReference type="OMA" id="ERVLNCE"/>
<accession>B3S696</accession>
<keyword evidence="4" id="KW-1185">Reference proteome</keyword>
<dbReference type="FunCoup" id="B3S696">
    <property type="interactions" value="739"/>
</dbReference>
<dbReference type="RefSeq" id="XP_002115866.1">
    <property type="nucleotide sequence ID" value="XM_002115830.1"/>
</dbReference>
<dbReference type="KEGG" id="tad:TRIADDRAFT_59727"/>
<dbReference type="AlphaFoldDB" id="B3S696"/>
<evidence type="ECO:0000256" key="1">
    <source>
        <dbReference type="ARBA" id="ARBA00023186"/>
    </source>
</evidence>
<dbReference type="SUPFAM" id="SSF47144">
    <property type="entry name" value="HSC20 (HSCB), C-terminal oligomerisation domain"/>
    <property type="match status" value="1"/>
</dbReference>
<dbReference type="STRING" id="10228.B3S696"/>
<dbReference type="CTD" id="6756946"/>
<proteinExistence type="predicted"/>
<evidence type="ECO:0000313" key="4">
    <source>
        <dbReference type="Proteomes" id="UP000009022"/>
    </source>
</evidence>
<reference evidence="3 4" key="1">
    <citation type="journal article" date="2008" name="Nature">
        <title>The Trichoplax genome and the nature of placozoans.</title>
        <authorList>
            <person name="Srivastava M."/>
            <person name="Begovic E."/>
            <person name="Chapman J."/>
            <person name="Putnam N.H."/>
            <person name="Hellsten U."/>
            <person name="Kawashima T."/>
            <person name="Kuo A."/>
            <person name="Mitros T."/>
            <person name="Salamov A."/>
            <person name="Carpenter M.L."/>
            <person name="Signorovitch A.Y."/>
            <person name="Moreno M.A."/>
            <person name="Kamm K."/>
            <person name="Grimwood J."/>
            <person name="Schmutz J."/>
            <person name="Shapiro H."/>
            <person name="Grigoriev I.V."/>
            <person name="Buss L.W."/>
            <person name="Schierwater B."/>
            <person name="Dellaporta S.L."/>
            <person name="Rokhsar D.S."/>
        </authorList>
    </citation>
    <scope>NUCLEOTIDE SEQUENCE [LARGE SCALE GENOMIC DNA]</scope>
    <source>
        <strain evidence="3 4">Grell-BS-1999</strain>
    </source>
</reference>
<dbReference type="CDD" id="cd06257">
    <property type="entry name" value="DnaJ"/>
    <property type="match status" value="1"/>
</dbReference>
<dbReference type="GO" id="GO:0044571">
    <property type="term" value="P:[2Fe-2S] cluster assembly"/>
    <property type="evidence" value="ECO:0007669"/>
    <property type="project" value="InterPro"/>
</dbReference>
<dbReference type="InterPro" id="IPR004640">
    <property type="entry name" value="HscB"/>
</dbReference>
<feature type="domain" description="J" evidence="2">
    <location>
        <begin position="1"/>
        <end position="60"/>
    </location>
</feature>
<sequence>MDLRKLKQSFLQLQAELHPDKFIKKSQKEKDYSAQQSALINEAYETLTHPLSRGIYMLELEGISLEERDVTADVGFLSVILDLNERVLNCEDVKLLDEIEDEVQDNLLAARDAMVKMRYFFNIVESLKEKRLSLPANSS</sequence>
<protein>
    <recommendedName>
        <fullName evidence="2">J domain-containing protein</fullName>
    </recommendedName>
</protein>
<dbReference type="SUPFAM" id="SSF46565">
    <property type="entry name" value="Chaperone J-domain"/>
    <property type="match status" value="1"/>
</dbReference>
<dbReference type="InterPro" id="IPR036869">
    <property type="entry name" value="J_dom_sf"/>
</dbReference>
<dbReference type="InterPro" id="IPR001623">
    <property type="entry name" value="DnaJ_domain"/>
</dbReference>
<gene>
    <name evidence="3" type="ORF">TRIADDRAFT_59727</name>
</gene>
<dbReference type="PROSITE" id="PS50076">
    <property type="entry name" value="DNAJ_2"/>
    <property type="match status" value="1"/>
</dbReference>
<dbReference type="PhylomeDB" id="B3S696"/>
<dbReference type="Gene3D" id="1.10.287.110">
    <property type="entry name" value="DnaJ domain"/>
    <property type="match status" value="1"/>
</dbReference>
<keyword evidence="1" id="KW-0143">Chaperone</keyword>
<dbReference type="HOGENOM" id="CLU_068529_0_3_1"/>
<dbReference type="OrthoDB" id="448954at2759"/>
<dbReference type="GO" id="GO:0001671">
    <property type="term" value="F:ATPase activator activity"/>
    <property type="evidence" value="ECO:0007669"/>
    <property type="project" value="InterPro"/>
</dbReference>